<protein>
    <recommendedName>
        <fullName evidence="2">Reverse transcriptase zinc-binding domain-containing protein</fullName>
    </recommendedName>
</protein>
<reference evidence="1" key="1">
    <citation type="journal article" date="2016" name="Sci. Rep.">
        <title>Molecular characterization of firefly nuptial gifts: a multi-omics approach sheds light on postcopulatory sexual selection.</title>
        <authorList>
            <person name="Al-Wathiqui N."/>
            <person name="Fallon T.R."/>
            <person name="South A."/>
            <person name="Weng J.K."/>
            <person name="Lewis S.M."/>
        </authorList>
    </citation>
    <scope>NUCLEOTIDE SEQUENCE</scope>
</reference>
<name>A0A1Y1N9G5_PHOPY</name>
<sequence length="207" mass="23733">MAEYFQRTSDKCLSNHWTENDTNWSSFFNCCTSGSMAEISWRFAKNRLADPTYLLKANIRVTENCQVCEKITANAWHMIIECPLAKEIWGLVIAWASNIWQGRRLSLVDALCGVKENNRSDILINFLTNSAKFYIYVQLITAMKNDTHPTSLRDGYLKGIKSKILITFSWHKGMNKMDSFKDQWCIGEVLCSVNRGGELKWGGVLDL</sequence>
<proteinExistence type="predicted"/>
<evidence type="ECO:0008006" key="2">
    <source>
        <dbReference type="Google" id="ProtNLM"/>
    </source>
</evidence>
<evidence type="ECO:0000313" key="1">
    <source>
        <dbReference type="EMBL" id="JAV93520.1"/>
    </source>
</evidence>
<dbReference type="AlphaFoldDB" id="A0A1Y1N9G5"/>
<accession>A0A1Y1N9G5</accession>
<organism evidence="1">
    <name type="scientific">Photinus pyralis</name>
    <name type="common">Common eastern firefly</name>
    <name type="synonym">Lampyris pyralis</name>
    <dbReference type="NCBI Taxonomy" id="7054"/>
    <lineage>
        <taxon>Eukaryota</taxon>
        <taxon>Metazoa</taxon>
        <taxon>Ecdysozoa</taxon>
        <taxon>Arthropoda</taxon>
        <taxon>Hexapoda</taxon>
        <taxon>Insecta</taxon>
        <taxon>Pterygota</taxon>
        <taxon>Neoptera</taxon>
        <taxon>Endopterygota</taxon>
        <taxon>Coleoptera</taxon>
        <taxon>Polyphaga</taxon>
        <taxon>Elateriformia</taxon>
        <taxon>Elateroidea</taxon>
        <taxon>Lampyridae</taxon>
        <taxon>Lampyrinae</taxon>
        <taxon>Photinus</taxon>
    </lineage>
</organism>
<dbReference type="EMBL" id="GEZM01011441">
    <property type="protein sequence ID" value="JAV93520.1"/>
    <property type="molecule type" value="Transcribed_RNA"/>
</dbReference>